<reference evidence="1" key="2">
    <citation type="journal article" date="2015" name="Data Brief">
        <title>Shoot transcriptome of the giant reed, Arundo donax.</title>
        <authorList>
            <person name="Barrero R.A."/>
            <person name="Guerrero F.D."/>
            <person name="Moolhuijzen P."/>
            <person name="Goolsby J.A."/>
            <person name="Tidwell J."/>
            <person name="Bellgard S.E."/>
            <person name="Bellgard M.I."/>
        </authorList>
    </citation>
    <scope>NUCLEOTIDE SEQUENCE</scope>
    <source>
        <tissue evidence="1">Shoot tissue taken approximately 20 cm above the soil surface</tissue>
    </source>
</reference>
<organism evidence="1">
    <name type="scientific">Arundo donax</name>
    <name type="common">Giant reed</name>
    <name type="synonym">Donax arundinaceus</name>
    <dbReference type="NCBI Taxonomy" id="35708"/>
    <lineage>
        <taxon>Eukaryota</taxon>
        <taxon>Viridiplantae</taxon>
        <taxon>Streptophyta</taxon>
        <taxon>Embryophyta</taxon>
        <taxon>Tracheophyta</taxon>
        <taxon>Spermatophyta</taxon>
        <taxon>Magnoliopsida</taxon>
        <taxon>Liliopsida</taxon>
        <taxon>Poales</taxon>
        <taxon>Poaceae</taxon>
        <taxon>PACMAD clade</taxon>
        <taxon>Arundinoideae</taxon>
        <taxon>Arundineae</taxon>
        <taxon>Arundo</taxon>
    </lineage>
</organism>
<name>A0A0A9BS41_ARUDO</name>
<protein>
    <submittedName>
        <fullName evidence="1">Uncharacterized protein</fullName>
    </submittedName>
</protein>
<dbReference type="EMBL" id="GBRH01233895">
    <property type="protein sequence ID" value="JAD64000.1"/>
    <property type="molecule type" value="Transcribed_RNA"/>
</dbReference>
<evidence type="ECO:0000313" key="1">
    <source>
        <dbReference type="EMBL" id="JAD64000.1"/>
    </source>
</evidence>
<proteinExistence type="predicted"/>
<reference evidence="1" key="1">
    <citation type="submission" date="2014-09" db="EMBL/GenBank/DDBJ databases">
        <authorList>
            <person name="Magalhaes I.L.F."/>
            <person name="Oliveira U."/>
            <person name="Santos F.R."/>
            <person name="Vidigal T.H.D.A."/>
            <person name="Brescovit A.D."/>
            <person name="Santos A.J."/>
        </authorList>
    </citation>
    <scope>NUCLEOTIDE SEQUENCE</scope>
    <source>
        <tissue evidence="1">Shoot tissue taken approximately 20 cm above the soil surface</tissue>
    </source>
</reference>
<accession>A0A0A9BS41</accession>
<sequence length="32" mass="3815">MYQTSFEFRLTYRFQPNIGTKSIADMSQQINV</sequence>
<dbReference type="AlphaFoldDB" id="A0A0A9BS41"/>